<evidence type="ECO:0000256" key="2">
    <source>
        <dbReference type="ARBA" id="ARBA00022723"/>
    </source>
</evidence>
<evidence type="ECO:0000313" key="7">
    <source>
        <dbReference type="EMBL" id="HGN89761.1"/>
    </source>
</evidence>
<dbReference type="InterPro" id="IPR036922">
    <property type="entry name" value="Rieske_2Fe-2S_sf"/>
</dbReference>
<reference evidence="7" key="1">
    <citation type="journal article" date="2020" name="mSystems">
        <title>Genome- and Community-Level Interaction Insights into Carbon Utilization and Element Cycling Functions of Hydrothermarchaeota in Hydrothermal Sediment.</title>
        <authorList>
            <person name="Zhou Z."/>
            <person name="Liu Y."/>
            <person name="Xu W."/>
            <person name="Pan J."/>
            <person name="Luo Z.H."/>
            <person name="Li M."/>
        </authorList>
    </citation>
    <scope>NUCLEOTIDE SEQUENCE [LARGE SCALE GENOMIC DNA]</scope>
    <source>
        <strain evidence="7">SpSt-613</strain>
        <strain evidence="6">SpSt-669</strain>
    </source>
</reference>
<gene>
    <name evidence="7" type="ORF">ENT82_01325</name>
    <name evidence="6" type="ORF">ENU43_04625</name>
</gene>
<protein>
    <recommendedName>
        <fullName evidence="5">Rieske domain-containing protein</fullName>
    </recommendedName>
</protein>
<organism evidence="7">
    <name type="scientific">Caldiarchaeum subterraneum</name>
    <dbReference type="NCBI Taxonomy" id="311458"/>
    <lineage>
        <taxon>Archaea</taxon>
        <taxon>Nitrososphaerota</taxon>
        <taxon>Candidatus Caldarchaeales</taxon>
        <taxon>Candidatus Caldarchaeaceae</taxon>
        <taxon>Candidatus Caldarchaeum</taxon>
    </lineage>
</organism>
<accession>A0A7C4E183</accession>
<evidence type="ECO:0000256" key="1">
    <source>
        <dbReference type="ARBA" id="ARBA00022714"/>
    </source>
</evidence>
<proteinExistence type="predicted"/>
<keyword evidence="4" id="KW-0411">Iron-sulfur</keyword>
<dbReference type="PANTHER" id="PTHR21496:SF23">
    <property type="entry name" value="3-PHENYLPROPIONATE_CINNAMIC ACID DIOXYGENASE FERREDOXIN SUBUNIT"/>
    <property type="match status" value="1"/>
</dbReference>
<dbReference type="AlphaFoldDB" id="A0A7C4E183"/>
<evidence type="ECO:0000256" key="3">
    <source>
        <dbReference type="ARBA" id="ARBA00023004"/>
    </source>
</evidence>
<dbReference type="PANTHER" id="PTHR21496">
    <property type="entry name" value="FERREDOXIN-RELATED"/>
    <property type="match status" value="1"/>
</dbReference>
<dbReference type="Gene3D" id="2.102.10.10">
    <property type="entry name" value="Rieske [2Fe-2S] iron-sulphur domain"/>
    <property type="match status" value="1"/>
</dbReference>
<dbReference type="EMBL" id="DTAD01000015">
    <property type="protein sequence ID" value="HGN89761.1"/>
    <property type="molecule type" value="Genomic_DNA"/>
</dbReference>
<keyword evidence="3" id="KW-0408">Iron</keyword>
<evidence type="ECO:0000313" key="6">
    <source>
        <dbReference type="EMBL" id="HGL40932.1"/>
    </source>
</evidence>
<evidence type="ECO:0000259" key="5">
    <source>
        <dbReference type="PROSITE" id="PS51296"/>
    </source>
</evidence>
<dbReference type="GO" id="GO:0046872">
    <property type="term" value="F:metal ion binding"/>
    <property type="evidence" value="ECO:0007669"/>
    <property type="project" value="UniProtKB-KW"/>
</dbReference>
<dbReference type="GO" id="GO:0051537">
    <property type="term" value="F:2 iron, 2 sulfur cluster binding"/>
    <property type="evidence" value="ECO:0007669"/>
    <property type="project" value="UniProtKB-KW"/>
</dbReference>
<feature type="domain" description="Rieske" evidence="5">
    <location>
        <begin position="5"/>
        <end position="100"/>
    </location>
</feature>
<evidence type="ECO:0000256" key="4">
    <source>
        <dbReference type="ARBA" id="ARBA00023014"/>
    </source>
</evidence>
<keyword evidence="1" id="KW-0001">2Fe-2S</keyword>
<name>A0A7C4E183_CALS0</name>
<dbReference type="Pfam" id="PF00355">
    <property type="entry name" value="Rieske"/>
    <property type="match status" value="1"/>
</dbReference>
<dbReference type="EMBL" id="DTCM01000061">
    <property type="protein sequence ID" value="HGL40932.1"/>
    <property type="molecule type" value="Genomic_DNA"/>
</dbReference>
<comment type="caution">
    <text evidence="7">The sequence shown here is derived from an EMBL/GenBank/DDBJ whole genome shotgun (WGS) entry which is preliminary data.</text>
</comment>
<keyword evidence="2" id="KW-0479">Metal-binding</keyword>
<dbReference type="SUPFAM" id="SSF50022">
    <property type="entry name" value="ISP domain"/>
    <property type="match status" value="1"/>
</dbReference>
<dbReference type="InterPro" id="IPR017941">
    <property type="entry name" value="Rieske_2Fe-2S"/>
</dbReference>
<sequence>MAKVLKVAAVTELPPGSMKTFDIEGKLILIANVDGVFYAMDAICSHEEWDLSEGMLEGTHVTCAGHGAVWDLRTGKAEFDEELQPLKTYKTILKDGEVLIELE</sequence>
<dbReference type="PROSITE" id="PS51296">
    <property type="entry name" value="RIESKE"/>
    <property type="match status" value="1"/>
</dbReference>